<dbReference type="Pfam" id="PF05036">
    <property type="entry name" value="SPOR"/>
    <property type="match status" value="1"/>
</dbReference>
<dbReference type="Gene3D" id="3.30.70.1070">
    <property type="entry name" value="Sporulation related repeat"/>
    <property type="match status" value="1"/>
</dbReference>
<protein>
    <submittedName>
        <fullName evidence="2">Cell division protein DedD</fullName>
    </submittedName>
</protein>
<dbReference type="PANTHER" id="PTHR38687:SF1">
    <property type="entry name" value="CELL DIVISION PROTEIN DEDD"/>
    <property type="match status" value="1"/>
</dbReference>
<dbReference type="Proteomes" id="UP001499988">
    <property type="component" value="Unassembled WGS sequence"/>
</dbReference>
<keyword evidence="3" id="KW-1185">Reference proteome</keyword>
<comment type="caution">
    <text evidence="2">The sequence shown here is derived from an EMBL/GenBank/DDBJ whole genome shotgun (WGS) entry which is preliminary data.</text>
</comment>
<evidence type="ECO:0000313" key="2">
    <source>
        <dbReference type="EMBL" id="GAA4872201.1"/>
    </source>
</evidence>
<feature type="domain" description="SPOR" evidence="1">
    <location>
        <begin position="99"/>
        <end position="178"/>
    </location>
</feature>
<dbReference type="InterPro" id="IPR052521">
    <property type="entry name" value="Cell_div_SPOR-domain"/>
</dbReference>
<dbReference type="RefSeq" id="WP_345332210.1">
    <property type="nucleotide sequence ID" value="NZ_BAABJZ010000003.1"/>
</dbReference>
<organism evidence="2 3">
    <name type="scientific">Ferrimonas pelagia</name>
    <dbReference type="NCBI Taxonomy" id="1177826"/>
    <lineage>
        <taxon>Bacteria</taxon>
        <taxon>Pseudomonadati</taxon>
        <taxon>Pseudomonadota</taxon>
        <taxon>Gammaproteobacteria</taxon>
        <taxon>Alteromonadales</taxon>
        <taxon>Ferrimonadaceae</taxon>
        <taxon>Ferrimonas</taxon>
    </lineage>
</organism>
<dbReference type="InterPro" id="IPR007730">
    <property type="entry name" value="SPOR-like_dom"/>
</dbReference>
<dbReference type="SUPFAM" id="SSF110997">
    <property type="entry name" value="Sporulation related repeat"/>
    <property type="match status" value="1"/>
</dbReference>
<dbReference type="GO" id="GO:0051301">
    <property type="term" value="P:cell division"/>
    <property type="evidence" value="ECO:0007669"/>
    <property type="project" value="UniProtKB-KW"/>
</dbReference>
<dbReference type="InterPro" id="IPR036680">
    <property type="entry name" value="SPOR-like_sf"/>
</dbReference>
<dbReference type="PROSITE" id="PS51724">
    <property type="entry name" value="SPOR"/>
    <property type="match status" value="1"/>
</dbReference>
<accession>A0ABP9EAE5</accession>
<dbReference type="PANTHER" id="PTHR38687">
    <property type="entry name" value="CELL DIVISION PROTEIN DEDD-RELATED"/>
    <property type="match status" value="1"/>
</dbReference>
<sequence>MAKPLHNRLVGTVVIVALGVMVLPDLLNGEKTRVEEQFATIPLRPALDVTPDHAEVFEPIVSQAEPVVVALQDDATNPAPEPGSAPVVDASVPKPEADEAIRSGWSIRLGSFRSASNVNRLVQELRAQDYPAYTVPAVPQDGELTVVFVGPEIEQKRIKALQQELAERHSLQTQLVRYDPLKI</sequence>
<evidence type="ECO:0000313" key="3">
    <source>
        <dbReference type="Proteomes" id="UP001499988"/>
    </source>
</evidence>
<proteinExistence type="predicted"/>
<keyword evidence="2" id="KW-0131">Cell cycle</keyword>
<reference evidence="3" key="1">
    <citation type="journal article" date="2019" name="Int. J. Syst. Evol. Microbiol.">
        <title>The Global Catalogue of Microorganisms (GCM) 10K type strain sequencing project: providing services to taxonomists for standard genome sequencing and annotation.</title>
        <authorList>
            <consortium name="The Broad Institute Genomics Platform"/>
            <consortium name="The Broad Institute Genome Sequencing Center for Infectious Disease"/>
            <person name="Wu L."/>
            <person name="Ma J."/>
        </authorList>
    </citation>
    <scope>NUCLEOTIDE SEQUENCE [LARGE SCALE GENOMIC DNA]</scope>
    <source>
        <strain evidence="3">JCM 18401</strain>
    </source>
</reference>
<gene>
    <name evidence="2" type="primary">dedD</name>
    <name evidence="2" type="ORF">GCM10023333_01200</name>
</gene>
<keyword evidence="2" id="KW-0132">Cell division</keyword>
<name>A0ABP9EAE5_9GAMM</name>
<evidence type="ECO:0000259" key="1">
    <source>
        <dbReference type="PROSITE" id="PS51724"/>
    </source>
</evidence>
<dbReference type="EMBL" id="BAABJZ010000003">
    <property type="protein sequence ID" value="GAA4872201.1"/>
    <property type="molecule type" value="Genomic_DNA"/>
</dbReference>